<feature type="domain" description="Reverse transcriptase zinc-binding" evidence="1">
    <location>
        <begin position="61"/>
        <end position="127"/>
    </location>
</feature>
<gene>
    <name evidence="2" type="ORF">F3Y22_tig00110674pilonHSYRG00033</name>
</gene>
<dbReference type="Proteomes" id="UP000436088">
    <property type="component" value="Unassembled WGS sequence"/>
</dbReference>
<dbReference type="EMBL" id="VEPZ02001068">
    <property type="protein sequence ID" value="KAE8696343.1"/>
    <property type="molecule type" value="Genomic_DNA"/>
</dbReference>
<comment type="caution">
    <text evidence="2">The sequence shown here is derived from an EMBL/GenBank/DDBJ whole genome shotgun (WGS) entry which is preliminary data.</text>
</comment>
<accession>A0A6A2ZXB3</accession>
<evidence type="ECO:0000313" key="3">
    <source>
        <dbReference type="Proteomes" id="UP000436088"/>
    </source>
</evidence>
<name>A0A6A2ZXB3_HIBSY</name>
<sequence>MGMVIQLGRNLFDWEVEQWHNFIATLNHGAMNRASHDFIKWEGNSLGTYSPNGYCEQTVCEGTTADPMWKAIWAGLAPSNVEAFMWKAVQGRIPIRYELQKREVIIQDLGRCALCDKFEDTVDLLLCHLQGSVGAAGIGGLLRDHNGETLIRFARHIGQSDSTSAEMVAILEALPAPFKDLAGECFKICRRQNWKVKAGMAPLQIRNCVGTYIQPIHPGRASEINKCWSDPYGL</sequence>
<dbReference type="Pfam" id="PF13966">
    <property type="entry name" value="zf-RVT"/>
    <property type="match status" value="1"/>
</dbReference>
<evidence type="ECO:0000313" key="2">
    <source>
        <dbReference type="EMBL" id="KAE8696343.1"/>
    </source>
</evidence>
<organism evidence="2 3">
    <name type="scientific">Hibiscus syriacus</name>
    <name type="common">Rose of Sharon</name>
    <dbReference type="NCBI Taxonomy" id="106335"/>
    <lineage>
        <taxon>Eukaryota</taxon>
        <taxon>Viridiplantae</taxon>
        <taxon>Streptophyta</taxon>
        <taxon>Embryophyta</taxon>
        <taxon>Tracheophyta</taxon>
        <taxon>Spermatophyta</taxon>
        <taxon>Magnoliopsida</taxon>
        <taxon>eudicotyledons</taxon>
        <taxon>Gunneridae</taxon>
        <taxon>Pentapetalae</taxon>
        <taxon>rosids</taxon>
        <taxon>malvids</taxon>
        <taxon>Malvales</taxon>
        <taxon>Malvaceae</taxon>
        <taxon>Malvoideae</taxon>
        <taxon>Hibiscus</taxon>
    </lineage>
</organism>
<reference evidence="2" key="1">
    <citation type="submission" date="2019-09" db="EMBL/GenBank/DDBJ databases">
        <title>Draft genome information of white flower Hibiscus syriacus.</title>
        <authorList>
            <person name="Kim Y.-M."/>
        </authorList>
    </citation>
    <scope>NUCLEOTIDE SEQUENCE [LARGE SCALE GENOMIC DNA]</scope>
    <source>
        <strain evidence="2">YM2019G1</strain>
    </source>
</reference>
<evidence type="ECO:0000259" key="1">
    <source>
        <dbReference type="Pfam" id="PF13966"/>
    </source>
</evidence>
<dbReference type="AlphaFoldDB" id="A0A6A2ZXB3"/>
<proteinExistence type="predicted"/>
<protein>
    <recommendedName>
        <fullName evidence="1">Reverse transcriptase zinc-binding domain-containing protein</fullName>
    </recommendedName>
</protein>
<keyword evidence="3" id="KW-1185">Reference proteome</keyword>
<dbReference type="InterPro" id="IPR026960">
    <property type="entry name" value="RVT-Znf"/>
</dbReference>